<dbReference type="KEGG" id="pami:JCM7686_pAMI5p262"/>
<evidence type="ECO:0008006" key="3">
    <source>
        <dbReference type="Google" id="ProtNLM"/>
    </source>
</evidence>
<proteinExistence type="predicted"/>
<gene>
    <name evidence="1" type="ORF">JCM7686_pAMI5p262</name>
</gene>
<sequence>MEVRMTDLSVYIGWDSREDIAYQVARQSLLDRSSIAVDVHPIKLQNLVDRGVYTRDVDPLAATEFTYSRFFTPWLNDYKGWALFVDCDFLFFGDVAELLDYRDDSKAVLCVHHDYQPKEGLKMDGKVQTVYPRKNWSSCMLFNCAHPATRKLTPELINAESGAYLHRMQWAKDDEIGALPESWNWLEGWNEPPAKGYPNAVHYTNGGPWFKNWQDVAYADAWLERAKKIDPNFTPI</sequence>
<reference evidence="1 2" key="1">
    <citation type="journal article" date="2014" name="BMC Genomics">
        <title>Architecture and functions of a multipartite genome of the methylotrophic bacterium Paracoccus aminophilus JCM 7686, containing primary and secondary chromids.</title>
        <authorList>
            <person name="Dziewit L."/>
            <person name="Czarnecki J."/>
            <person name="Wibberg D."/>
            <person name="Radlinska M."/>
            <person name="Mrozek P."/>
            <person name="Szymczak M."/>
            <person name="Schluter A."/>
            <person name="Puhler A."/>
            <person name="Bartosik D."/>
        </authorList>
    </citation>
    <scope>NUCLEOTIDE SEQUENCE [LARGE SCALE GENOMIC DNA]</scope>
    <source>
        <strain evidence="1">JCM 7686</strain>
        <plasmid evidence="2">Plasmid pAMI5</plasmid>
    </source>
</reference>
<dbReference type="PANTHER" id="PTHR35105:SF2">
    <property type="entry name" value="PROTEIN CDI"/>
    <property type="match status" value="1"/>
</dbReference>
<dbReference type="SUPFAM" id="SSF53448">
    <property type="entry name" value="Nucleotide-diphospho-sugar transferases"/>
    <property type="match status" value="1"/>
</dbReference>
<protein>
    <recommendedName>
        <fullName evidence="3">Glycosyltransferase</fullName>
    </recommendedName>
</protein>
<dbReference type="PATRIC" id="fig|1367847.3.peg.4296"/>
<name>S5YIM4_PARAH</name>
<evidence type="ECO:0000313" key="1">
    <source>
        <dbReference type="EMBL" id="AGT11328.1"/>
    </source>
</evidence>
<dbReference type="Gene3D" id="3.90.550.10">
    <property type="entry name" value="Spore Coat Polysaccharide Biosynthesis Protein SpsA, Chain A"/>
    <property type="match status" value="1"/>
</dbReference>
<dbReference type="PANTHER" id="PTHR35105">
    <property type="entry name" value="EXPRESSED PROTEIN"/>
    <property type="match status" value="1"/>
</dbReference>
<geneLocation type="plasmid" evidence="1 2">
    <name>pAMI5</name>
</geneLocation>
<dbReference type="InterPro" id="IPR029044">
    <property type="entry name" value="Nucleotide-diphossugar_trans"/>
</dbReference>
<keyword evidence="1" id="KW-0614">Plasmid</keyword>
<accession>S5YIM4</accession>
<dbReference type="AlphaFoldDB" id="S5YIM4"/>
<dbReference type="Proteomes" id="UP000015480">
    <property type="component" value="Plasmid pAMI5"/>
</dbReference>
<keyword evidence="2" id="KW-1185">Reference proteome</keyword>
<organism evidence="1 2">
    <name type="scientific">Paracoccus aminophilus JCM 7686</name>
    <dbReference type="NCBI Taxonomy" id="1367847"/>
    <lineage>
        <taxon>Bacteria</taxon>
        <taxon>Pseudomonadati</taxon>
        <taxon>Pseudomonadota</taxon>
        <taxon>Alphaproteobacteria</taxon>
        <taxon>Rhodobacterales</taxon>
        <taxon>Paracoccaceae</taxon>
        <taxon>Paracoccus</taxon>
    </lineage>
</organism>
<evidence type="ECO:0000313" key="2">
    <source>
        <dbReference type="Proteomes" id="UP000015480"/>
    </source>
</evidence>
<dbReference type="HOGENOM" id="CLU_1039721_0_0_5"/>
<dbReference type="EMBL" id="CP006653">
    <property type="protein sequence ID" value="AGT11328.1"/>
    <property type="molecule type" value="Genomic_DNA"/>
</dbReference>